<dbReference type="InterPro" id="IPR015421">
    <property type="entry name" value="PyrdxlP-dep_Trfase_major"/>
</dbReference>
<proteinExistence type="inferred from homology"/>
<dbReference type="PANTHER" id="PTHR43525:SF1">
    <property type="entry name" value="PROTEIN MALY"/>
    <property type="match status" value="1"/>
</dbReference>
<comment type="cofactor">
    <cofactor evidence="1">
        <name>pyridoxal 5'-phosphate</name>
        <dbReference type="ChEBI" id="CHEBI:597326"/>
    </cofactor>
</comment>
<gene>
    <name evidence="7" type="ORF">H5P28_18435</name>
</gene>
<sequence>MFDFDQVIDRTGTGSLKWGKYTGRDVLPLWVADMDFASPQPVLEALRRRVEHGIFGYTLAPESTQEAVLAYLKRVHGYEAKREWLVWLPGLVPALNVVARAFGEPEDEVLTCTPVYPPFLSAPGWQAKKLVTSPLKLEGGEWTFDFDDLEAKVTPRTRAFILCNPHNPVGRVYRPEELKRIVAFCEKHDLVLCSDEIHCDLLFDGYRHTVTATLSPEAERRTITLMAPSKTYNLPGLCCSFAVIADPKLRLRFQQAARGMITEVNCLGYAGCEAAYNEGEPWRLQLMEYLTANRDLLYRFVQERLPEITLRPMEATYLAWLNIEGLRELGCENPHRLFEEHGVGLSPGADFQGPDCVRLNFGCTRAMLEQALLRMEAAVTTLR</sequence>
<evidence type="ECO:0000256" key="1">
    <source>
        <dbReference type="ARBA" id="ARBA00001933"/>
    </source>
</evidence>
<dbReference type="PANTHER" id="PTHR43525">
    <property type="entry name" value="PROTEIN MALY"/>
    <property type="match status" value="1"/>
</dbReference>
<dbReference type="Pfam" id="PF00155">
    <property type="entry name" value="Aminotran_1_2"/>
    <property type="match status" value="1"/>
</dbReference>
<reference evidence="7 8" key="1">
    <citation type="submission" date="2020-07" db="EMBL/GenBank/DDBJ databases">
        <authorList>
            <person name="Feng X."/>
        </authorList>
    </citation>
    <scope>NUCLEOTIDE SEQUENCE [LARGE SCALE GENOMIC DNA]</scope>
    <source>
        <strain evidence="7 8">JCM31066</strain>
    </source>
</reference>
<dbReference type="SUPFAM" id="SSF53383">
    <property type="entry name" value="PLP-dependent transferases"/>
    <property type="match status" value="1"/>
</dbReference>
<keyword evidence="3" id="KW-0663">Pyridoxal phosphate</keyword>
<dbReference type="InterPro" id="IPR015422">
    <property type="entry name" value="PyrdxlP-dep_Trfase_small"/>
</dbReference>
<evidence type="ECO:0000256" key="2">
    <source>
        <dbReference type="ARBA" id="ARBA00012224"/>
    </source>
</evidence>
<comment type="similarity">
    <text evidence="5">Belongs to the class-II pyridoxal-phosphate-dependent aminotransferase family. MalY/PatB cystathionine beta-lyase subfamily.</text>
</comment>
<keyword evidence="8" id="KW-1185">Reference proteome</keyword>
<evidence type="ECO:0000256" key="3">
    <source>
        <dbReference type="ARBA" id="ARBA00022898"/>
    </source>
</evidence>
<dbReference type="CDD" id="cd00609">
    <property type="entry name" value="AAT_like"/>
    <property type="match status" value="1"/>
</dbReference>
<dbReference type="GO" id="GO:0030170">
    <property type="term" value="F:pyridoxal phosphate binding"/>
    <property type="evidence" value="ECO:0007669"/>
    <property type="project" value="InterPro"/>
</dbReference>
<evidence type="ECO:0000256" key="5">
    <source>
        <dbReference type="ARBA" id="ARBA00037974"/>
    </source>
</evidence>
<dbReference type="EC" id="4.4.1.13" evidence="2"/>
<dbReference type="GO" id="GO:0047804">
    <property type="term" value="F:cysteine-S-conjugate beta-lyase activity"/>
    <property type="evidence" value="ECO:0007669"/>
    <property type="project" value="UniProtKB-EC"/>
</dbReference>
<comment type="caution">
    <text evidence="7">The sequence shown here is derived from an EMBL/GenBank/DDBJ whole genome shotgun (WGS) entry which is preliminary data.</text>
</comment>
<dbReference type="Proteomes" id="UP000546464">
    <property type="component" value="Unassembled WGS sequence"/>
</dbReference>
<accession>A0A842HMD8</accession>
<dbReference type="EMBL" id="JACHVB010000063">
    <property type="protein sequence ID" value="MBC2596251.1"/>
    <property type="molecule type" value="Genomic_DNA"/>
</dbReference>
<dbReference type="InterPro" id="IPR004839">
    <property type="entry name" value="Aminotransferase_I/II_large"/>
</dbReference>
<dbReference type="InterPro" id="IPR051798">
    <property type="entry name" value="Class-II_PLP-Dep_Aminotrans"/>
</dbReference>
<evidence type="ECO:0000256" key="4">
    <source>
        <dbReference type="ARBA" id="ARBA00023239"/>
    </source>
</evidence>
<dbReference type="Gene3D" id="3.40.640.10">
    <property type="entry name" value="Type I PLP-dependent aspartate aminotransferase-like (Major domain)"/>
    <property type="match status" value="1"/>
</dbReference>
<organism evidence="7 8">
    <name type="scientific">Ruficoccus amylovorans</name>
    <dbReference type="NCBI Taxonomy" id="1804625"/>
    <lineage>
        <taxon>Bacteria</taxon>
        <taxon>Pseudomonadati</taxon>
        <taxon>Verrucomicrobiota</taxon>
        <taxon>Opitutia</taxon>
        <taxon>Puniceicoccales</taxon>
        <taxon>Cerasicoccaceae</taxon>
        <taxon>Ruficoccus</taxon>
    </lineage>
</organism>
<evidence type="ECO:0000313" key="8">
    <source>
        <dbReference type="Proteomes" id="UP000546464"/>
    </source>
</evidence>
<keyword evidence="4 7" id="KW-0456">Lyase</keyword>
<evidence type="ECO:0000259" key="6">
    <source>
        <dbReference type="Pfam" id="PF00155"/>
    </source>
</evidence>
<dbReference type="AlphaFoldDB" id="A0A842HMD8"/>
<dbReference type="InterPro" id="IPR027619">
    <property type="entry name" value="C-S_lyase_PatB-like"/>
</dbReference>
<feature type="domain" description="Aminotransferase class I/classII large" evidence="6">
    <location>
        <begin position="25"/>
        <end position="372"/>
    </location>
</feature>
<dbReference type="Gene3D" id="3.90.1150.10">
    <property type="entry name" value="Aspartate Aminotransferase, domain 1"/>
    <property type="match status" value="1"/>
</dbReference>
<dbReference type="RefSeq" id="WP_185677162.1">
    <property type="nucleotide sequence ID" value="NZ_JACHVB010000063.1"/>
</dbReference>
<evidence type="ECO:0000313" key="7">
    <source>
        <dbReference type="EMBL" id="MBC2596251.1"/>
    </source>
</evidence>
<protein>
    <recommendedName>
        <fullName evidence="2">cysteine-S-conjugate beta-lyase</fullName>
        <ecNumber evidence="2">4.4.1.13</ecNumber>
    </recommendedName>
</protein>
<name>A0A842HMD8_9BACT</name>
<dbReference type="NCBIfam" id="TIGR04350">
    <property type="entry name" value="C_S_lyase_PatB"/>
    <property type="match status" value="1"/>
</dbReference>
<dbReference type="InterPro" id="IPR015424">
    <property type="entry name" value="PyrdxlP-dep_Trfase"/>
</dbReference>